<protein>
    <submittedName>
        <fullName evidence="2">Uncharacterized protein</fullName>
    </submittedName>
</protein>
<evidence type="ECO:0000256" key="1">
    <source>
        <dbReference type="SAM" id="MobiDB-lite"/>
    </source>
</evidence>
<proteinExistence type="predicted"/>
<feature type="compositionally biased region" description="Basic residues" evidence="1">
    <location>
        <begin position="8"/>
        <end position="20"/>
    </location>
</feature>
<dbReference type="InParanoid" id="B8BUK2"/>
<organism evidence="2 3">
    <name type="scientific">Thalassiosira pseudonana</name>
    <name type="common">Marine diatom</name>
    <name type="synonym">Cyclotella nana</name>
    <dbReference type="NCBI Taxonomy" id="35128"/>
    <lineage>
        <taxon>Eukaryota</taxon>
        <taxon>Sar</taxon>
        <taxon>Stramenopiles</taxon>
        <taxon>Ochrophyta</taxon>
        <taxon>Bacillariophyta</taxon>
        <taxon>Coscinodiscophyceae</taxon>
        <taxon>Thalassiosirophycidae</taxon>
        <taxon>Thalassiosirales</taxon>
        <taxon>Thalassiosiraceae</taxon>
        <taxon>Thalassiosira</taxon>
    </lineage>
</organism>
<name>B8BUK2_THAPS</name>
<reference evidence="2 3" key="1">
    <citation type="journal article" date="2004" name="Science">
        <title>The genome of the diatom Thalassiosira pseudonana: ecology, evolution, and metabolism.</title>
        <authorList>
            <person name="Armbrust E.V."/>
            <person name="Berges J.A."/>
            <person name="Bowler C."/>
            <person name="Green B.R."/>
            <person name="Martinez D."/>
            <person name="Putnam N.H."/>
            <person name="Zhou S."/>
            <person name="Allen A.E."/>
            <person name="Apt K.E."/>
            <person name="Bechner M."/>
            <person name="Brzezinski M.A."/>
            <person name="Chaal B.K."/>
            <person name="Chiovitti A."/>
            <person name="Davis A.K."/>
            <person name="Demarest M.S."/>
            <person name="Detter J.C."/>
            <person name="Glavina T."/>
            <person name="Goodstein D."/>
            <person name="Hadi M.Z."/>
            <person name="Hellsten U."/>
            <person name="Hildebrand M."/>
            <person name="Jenkins B.D."/>
            <person name="Jurka J."/>
            <person name="Kapitonov V.V."/>
            <person name="Kroger N."/>
            <person name="Lau W.W."/>
            <person name="Lane T.W."/>
            <person name="Larimer F.W."/>
            <person name="Lippmeier J.C."/>
            <person name="Lucas S."/>
            <person name="Medina M."/>
            <person name="Montsant A."/>
            <person name="Obornik M."/>
            <person name="Parker M.S."/>
            <person name="Palenik B."/>
            <person name="Pazour G.J."/>
            <person name="Richardson P.M."/>
            <person name="Rynearson T.A."/>
            <person name="Saito M.A."/>
            <person name="Schwartz D.C."/>
            <person name="Thamatrakoln K."/>
            <person name="Valentin K."/>
            <person name="Vardi A."/>
            <person name="Wilkerson F.P."/>
            <person name="Rokhsar D.S."/>
        </authorList>
    </citation>
    <scope>NUCLEOTIDE SEQUENCE [LARGE SCALE GENOMIC DNA]</scope>
    <source>
        <strain evidence="2 3">CCMP1335</strain>
    </source>
</reference>
<dbReference type="GeneID" id="7444666"/>
<reference evidence="2 3" key="2">
    <citation type="journal article" date="2008" name="Nature">
        <title>The Phaeodactylum genome reveals the evolutionary history of diatom genomes.</title>
        <authorList>
            <person name="Bowler C."/>
            <person name="Allen A.E."/>
            <person name="Badger J.H."/>
            <person name="Grimwood J."/>
            <person name="Jabbari K."/>
            <person name="Kuo A."/>
            <person name="Maheswari U."/>
            <person name="Martens C."/>
            <person name="Maumus F."/>
            <person name="Otillar R.P."/>
            <person name="Rayko E."/>
            <person name="Salamov A."/>
            <person name="Vandepoele K."/>
            <person name="Beszteri B."/>
            <person name="Gruber A."/>
            <person name="Heijde M."/>
            <person name="Katinka M."/>
            <person name="Mock T."/>
            <person name="Valentin K."/>
            <person name="Verret F."/>
            <person name="Berges J.A."/>
            <person name="Brownlee C."/>
            <person name="Cadoret J.P."/>
            <person name="Chiovitti A."/>
            <person name="Choi C.J."/>
            <person name="Coesel S."/>
            <person name="De Martino A."/>
            <person name="Detter J.C."/>
            <person name="Durkin C."/>
            <person name="Falciatore A."/>
            <person name="Fournet J."/>
            <person name="Haruta M."/>
            <person name="Huysman M.J."/>
            <person name="Jenkins B.D."/>
            <person name="Jiroutova K."/>
            <person name="Jorgensen R.E."/>
            <person name="Joubert Y."/>
            <person name="Kaplan A."/>
            <person name="Kroger N."/>
            <person name="Kroth P.G."/>
            <person name="La Roche J."/>
            <person name="Lindquist E."/>
            <person name="Lommer M."/>
            <person name="Martin-Jezequel V."/>
            <person name="Lopez P.J."/>
            <person name="Lucas S."/>
            <person name="Mangogna M."/>
            <person name="McGinnis K."/>
            <person name="Medlin L.K."/>
            <person name="Montsant A."/>
            <person name="Oudot-Le Secq M.P."/>
            <person name="Napoli C."/>
            <person name="Obornik M."/>
            <person name="Parker M.S."/>
            <person name="Petit J.L."/>
            <person name="Porcel B.M."/>
            <person name="Poulsen N."/>
            <person name="Robison M."/>
            <person name="Rychlewski L."/>
            <person name="Rynearson T.A."/>
            <person name="Schmutz J."/>
            <person name="Shapiro H."/>
            <person name="Siaut M."/>
            <person name="Stanley M."/>
            <person name="Sussman M.R."/>
            <person name="Taylor A.R."/>
            <person name="Vardi A."/>
            <person name="von Dassow P."/>
            <person name="Vyverman W."/>
            <person name="Willis A."/>
            <person name="Wyrwicz L.S."/>
            <person name="Rokhsar D.S."/>
            <person name="Weissenbach J."/>
            <person name="Armbrust E.V."/>
            <person name="Green B.R."/>
            <person name="Van de Peer Y."/>
            <person name="Grigoriev I.V."/>
        </authorList>
    </citation>
    <scope>NUCLEOTIDE SEQUENCE [LARGE SCALE GENOMIC DNA]</scope>
    <source>
        <strain evidence="2 3">CCMP1335</strain>
    </source>
</reference>
<dbReference type="HOGENOM" id="CLU_1589733_0_0_1"/>
<gene>
    <name evidence="2" type="ORF">THAPSDRAFT_2509</name>
</gene>
<dbReference type="Proteomes" id="UP000001449">
    <property type="component" value="Chromosome 2"/>
</dbReference>
<feature type="region of interest" description="Disordered" evidence="1">
    <location>
        <begin position="1"/>
        <end position="28"/>
    </location>
</feature>
<dbReference type="AlphaFoldDB" id="B8BUK2"/>
<dbReference type="RefSeq" id="XP_002287859.1">
    <property type="nucleotide sequence ID" value="XM_002287823.1"/>
</dbReference>
<accession>B8BUK2</accession>
<evidence type="ECO:0000313" key="2">
    <source>
        <dbReference type="EMBL" id="EED95302.1"/>
    </source>
</evidence>
<evidence type="ECO:0000313" key="3">
    <source>
        <dbReference type="Proteomes" id="UP000001449"/>
    </source>
</evidence>
<dbReference type="KEGG" id="tps:THAPSDRAFT_2509"/>
<dbReference type="EMBL" id="CM000639">
    <property type="protein sequence ID" value="EED95302.1"/>
    <property type="molecule type" value="Genomic_DNA"/>
</dbReference>
<sequence length="168" mass="18722">MTTPLKTFLHRPNKLSKHAHHDNASAASSPSNCWTLLPTLFTKKRQEIDLNTLNEDDVKQLQKADPFLYYSIPGVHKASLLMKEVDFSSVSSLAATATSSSSCSSTRSSTVSRRSCISSECHMSVIMEDLMNDMLDDDDSREGEVDGDHLLVLEDFLRKKLNSVMDEP</sequence>
<keyword evidence="3" id="KW-1185">Reference proteome</keyword>
<dbReference type="PaxDb" id="35128-Thaps2509"/>